<name>A0A165AIL6_XYLHT</name>
<feature type="compositionally biased region" description="Basic and acidic residues" evidence="2">
    <location>
        <begin position="166"/>
        <end position="180"/>
    </location>
</feature>
<sequence length="289" mass="32737">MDGRPVNDESEEEPIFRRSKRRPSTNRVSSMGFFELMTLKAEIDKCLIEQCERTAKQIEEMHALEAKRVAEEARERPEEEGEKHPEDGQTQSEKQESDSERDSKRSKVNQDGSTGTGPNSNWGKNAFEKTSVVPEKLRRPNRASEKRQSTMQGKPQTKARSSATSRKSESDTGMDFEKNDNSNTNSSYSTRLPDLEEDISMADAWPAYTPAGPDRGPLVSAMEILSSRQNTMMICLQAIQRSLARLEERQVQLQNAIMVQKENNKENINADPSSEVHDKSCVLGKRKRQ</sequence>
<accession>A0A165AIL6</accession>
<evidence type="ECO:0000256" key="2">
    <source>
        <dbReference type="SAM" id="MobiDB-lite"/>
    </source>
</evidence>
<evidence type="ECO:0000313" key="3">
    <source>
        <dbReference type="EMBL" id="KZF20544.1"/>
    </source>
</evidence>
<dbReference type="InParanoid" id="A0A165AIL6"/>
<proteinExistence type="predicted"/>
<protein>
    <submittedName>
        <fullName evidence="3">Uncharacterized protein</fullName>
    </submittedName>
</protein>
<dbReference type="Proteomes" id="UP000076632">
    <property type="component" value="Unassembled WGS sequence"/>
</dbReference>
<feature type="compositionally biased region" description="Low complexity" evidence="2">
    <location>
        <begin position="181"/>
        <end position="190"/>
    </location>
</feature>
<evidence type="ECO:0000256" key="1">
    <source>
        <dbReference type="SAM" id="Coils"/>
    </source>
</evidence>
<organism evidence="3 4">
    <name type="scientific">Xylona heveae (strain CBS 132557 / TC161)</name>
    <dbReference type="NCBI Taxonomy" id="1328760"/>
    <lineage>
        <taxon>Eukaryota</taxon>
        <taxon>Fungi</taxon>
        <taxon>Dikarya</taxon>
        <taxon>Ascomycota</taxon>
        <taxon>Pezizomycotina</taxon>
        <taxon>Xylonomycetes</taxon>
        <taxon>Xylonales</taxon>
        <taxon>Xylonaceae</taxon>
        <taxon>Xylona</taxon>
    </lineage>
</organism>
<feature type="compositionally biased region" description="Basic and acidic residues" evidence="2">
    <location>
        <begin position="135"/>
        <end position="148"/>
    </location>
</feature>
<dbReference type="RefSeq" id="XP_018186099.1">
    <property type="nucleotide sequence ID" value="XM_018336230.1"/>
</dbReference>
<dbReference type="AlphaFoldDB" id="A0A165AIL6"/>
<reference evidence="3 4" key="1">
    <citation type="journal article" date="2016" name="Fungal Biol.">
        <title>The genome of Xylona heveae provides a window into fungal endophytism.</title>
        <authorList>
            <person name="Gazis R."/>
            <person name="Kuo A."/>
            <person name="Riley R."/>
            <person name="LaButti K."/>
            <person name="Lipzen A."/>
            <person name="Lin J."/>
            <person name="Amirebrahimi M."/>
            <person name="Hesse C.N."/>
            <person name="Spatafora J.W."/>
            <person name="Henrissat B."/>
            <person name="Hainaut M."/>
            <person name="Grigoriev I.V."/>
            <person name="Hibbett D.S."/>
        </authorList>
    </citation>
    <scope>NUCLEOTIDE SEQUENCE [LARGE SCALE GENOMIC DNA]</scope>
    <source>
        <strain evidence="3 4">TC161</strain>
    </source>
</reference>
<feature type="coiled-coil region" evidence="1">
    <location>
        <begin position="236"/>
        <end position="263"/>
    </location>
</feature>
<evidence type="ECO:0000313" key="4">
    <source>
        <dbReference type="Proteomes" id="UP000076632"/>
    </source>
</evidence>
<feature type="compositionally biased region" description="Polar residues" evidence="2">
    <location>
        <begin position="149"/>
        <end position="165"/>
    </location>
</feature>
<keyword evidence="4" id="KW-1185">Reference proteome</keyword>
<dbReference type="EMBL" id="KV407462">
    <property type="protein sequence ID" value="KZF20544.1"/>
    <property type="molecule type" value="Genomic_DNA"/>
</dbReference>
<feature type="compositionally biased region" description="Basic and acidic residues" evidence="2">
    <location>
        <begin position="64"/>
        <end position="105"/>
    </location>
</feature>
<feature type="region of interest" description="Disordered" evidence="2">
    <location>
        <begin position="64"/>
        <end position="194"/>
    </location>
</feature>
<dbReference type="GeneID" id="28901367"/>
<feature type="compositionally biased region" description="Polar residues" evidence="2">
    <location>
        <begin position="109"/>
        <end position="123"/>
    </location>
</feature>
<keyword evidence="1" id="KW-0175">Coiled coil</keyword>
<feature type="region of interest" description="Disordered" evidence="2">
    <location>
        <begin position="264"/>
        <end position="289"/>
    </location>
</feature>
<gene>
    <name evidence="3" type="ORF">L228DRAFT_284509</name>
</gene>
<feature type="region of interest" description="Disordered" evidence="2">
    <location>
        <begin position="1"/>
        <end position="32"/>
    </location>
</feature>